<dbReference type="InterPro" id="IPR000490">
    <property type="entry name" value="Glyco_hydro_17"/>
</dbReference>
<accession>A0A922EC88</accession>
<dbReference type="EC" id="3.2.1.39" evidence="3"/>
<comment type="catalytic activity">
    <reaction evidence="1">
        <text>Hydrolysis of (1-&gt;3)-beta-D-glucosidic linkages in (1-&gt;3)-beta-D-glucans.</text>
        <dbReference type="EC" id="3.2.1.39"/>
    </reaction>
</comment>
<dbReference type="AlphaFoldDB" id="A0A922EC88"/>
<comment type="caution">
    <text evidence="8">The sequence shown here is derived from an EMBL/GenBank/DDBJ whole genome shotgun (WGS) entry which is preliminary data.</text>
</comment>
<evidence type="ECO:0000313" key="8">
    <source>
        <dbReference type="EMBL" id="KAG6700405.1"/>
    </source>
</evidence>
<dbReference type="GO" id="GO:0005975">
    <property type="term" value="P:carbohydrate metabolic process"/>
    <property type="evidence" value="ECO:0007669"/>
    <property type="project" value="InterPro"/>
</dbReference>
<evidence type="ECO:0000256" key="3">
    <source>
        <dbReference type="ARBA" id="ARBA00012780"/>
    </source>
</evidence>
<evidence type="ECO:0000256" key="1">
    <source>
        <dbReference type="ARBA" id="ARBA00000382"/>
    </source>
</evidence>
<keyword evidence="4" id="KW-0378">Hydrolase</keyword>
<dbReference type="Pfam" id="PF00332">
    <property type="entry name" value="Glyco_hydro_17"/>
    <property type="match status" value="2"/>
</dbReference>
<dbReference type="GO" id="GO:0042973">
    <property type="term" value="F:glucan endo-1,3-beta-D-glucosidase activity"/>
    <property type="evidence" value="ECO:0007669"/>
    <property type="project" value="UniProtKB-EC"/>
</dbReference>
<evidence type="ECO:0000313" key="9">
    <source>
        <dbReference type="Proteomes" id="UP000811246"/>
    </source>
</evidence>
<gene>
    <name evidence="8" type="ORF">I3842_08G111000</name>
</gene>
<dbReference type="InterPro" id="IPR044965">
    <property type="entry name" value="Glyco_hydro_17_plant"/>
</dbReference>
<evidence type="ECO:0000256" key="5">
    <source>
        <dbReference type="ARBA" id="ARBA00023295"/>
    </source>
</evidence>
<dbReference type="EMBL" id="CM031832">
    <property type="protein sequence ID" value="KAG6700405.1"/>
    <property type="molecule type" value="Genomic_DNA"/>
</dbReference>
<comment type="similarity">
    <text evidence="2 6">Belongs to the glycosyl hydrolase 17 family.</text>
</comment>
<reference evidence="8" key="1">
    <citation type="submission" date="2021-01" db="EMBL/GenBank/DDBJ databases">
        <authorList>
            <person name="Lovell J.T."/>
            <person name="Bentley N."/>
            <person name="Bhattarai G."/>
            <person name="Jenkins J.W."/>
            <person name="Sreedasyam A."/>
            <person name="Alarcon Y."/>
            <person name="Bock C."/>
            <person name="Boston L."/>
            <person name="Carlson J."/>
            <person name="Cervantes K."/>
            <person name="Clermont K."/>
            <person name="Krom N."/>
            <person name="Kubenka K."/>
            <person name="Mamidi S."/>
            <person name="Mattison C."/>
            <person name="Monteros M."/>
            <person name="Pisani C."/>
            <person name="Plott C."/>
            <person name="Rajasekar S."/>
            <person name="Rhein H.S."/>
            <person name="Rohla C."/>
            <person name="Song M."/>
            <person name="Hilaire R.S."/>
            <person name="Shu S."/>
            <person name="Wells L."/>
            <person name="Wang X."/>
            <person name="Webber J."/>
            <person name="Heerema R.J."/>
            <person name="Klein P."/>
            <person name="Conner P."/>
            <person name="Grauke L."/>
            <person name="Grimwood J."/>
            <person name="Schmutz J."/>
            <person name="Randall J.J."/>
        </authorList>
    </citation>
    <scope>NUCLEOTIDE SEQUENCE</scope>
    <source>
        <tissue evidence="8">Leaf</tissue>
    </source>
</reference>
<keyword evidence="7" id="KW-0732">Signal</keyword>
<proteinExistence type="inferred from homology"/>
<sequence length="269" mass="29198">MYTMRNIPFIAAMLLLLQLLCSLLNIDAQSIGLCYGGSTGNANNLPPESEAVNLCKTHGIGKMRIYSPYPEILQPLGDSNIELIVGVPKDTFQDLADPSAAADWVQKNVKDYSSEVKLKYIAVGNELDPTAQFVLLCDSFQRNKKSNSSNVKFKYIAVGNEIDPTDGAAQFVLPIMQNIYKAIADAGLQNQIKVSTAVSTNLLDVFDPPSAAAFSANAGPFMEPIIGFLVKTGAPLLANIYPYFRVKYNNQSLPYALFTATDVVVQDAS</sequence>
<evidence type="ECO:0000256" key="2">
    <source>
        <dbReference type="ARBA" id="ARBA00008773"/>
    </source>
</evidence>
<organism evidence="8 9">
    <name type="scientific">Carya illinoinensis</name>
    <name type="common">Pecan</name>
    <dbReference type="NCBI Taxonomy" id="32201"/>
    <lineage>
        <taxon>Eukaryota</taxon>
        <taxon>Viridiplantae</taxon>
        <taxon>Streptophyta</taxon>
        <taxon>Embryophyta</taxon>
        <taxon>Tracheophyta</taxon>
        <taxon>Spermatophyta</taxon>
        <taxon>Magnoliopsida</taxon>
        <taxon>eudicotyledons</taxon>
        <taxon>Gunneridae</taxon>
        <taxon>Pentapetalae</taxon>
        <taxon>rosids</taxon>
        <taxon>fabids</taxon>
        <taxon>Fagales</taxon>
        <taxon>Juglandaceae</taxon>
        <taxon>Carya</taxon>
    </lineage>
</organism>
<protein>
    <recommendedName>
        <fullName evidence="3">glucan endo-1,3-beta-D-glucosidase</fullName>
        <ecNumber evidence="3">3.2.1.39</ecNumber>
    </recommendedName>
</protein>
<evidence type="ECO:0000256" key="4">
    <source>
        <dbReference type="ARBA" id="ARBA00022801"/>
    </source>
</evidence>
<dbReference type="Proteomes" id="UP000811246">
    <property type="component" value="Chromosome 8"/>
</dbReference>
<evidence type="ECO:0000256" key="7">
    <source>
        <dbReference type="SAM" id="SignalP"/>
    </source>
</evidence>
<feature type="chain" id="PRO_5038056852" description="glucan endo-1,3-beta-D-glucosidase" evidence="7">
    <location>
        <begin position="29"/>
        <end position="269"/>
    </location>
</feature>
<evidence type="ECO:0000256" key="6">
    <source>
        <dbReference type="RuleBase" id="RU004335"/>
    </source>
</evidence>
<name>A0A922EC88_CARIL</name>
<keyword evidence="5" id="KW-0326">Glycosidase</keyword>
<feature type="signal peptide" evidence="7">
    <location>
        <begin position="1"/>
        <end position="28"/>
    </location>
</feature>
<dbReference type="PANTHER" id="PTHR32227">
    <property type="entry name" value="GLUCAN ENDO-1,3-BETA-GLUCOSIDASE BG1-RELATED-RELATED"/>
    <property type="match status" value="1"/>
</dbReference>